<evidence type="ECO:0000313" key="1">
    <source>
        <dbReference type="EMBL" id="PSR22363.1"/>
    </source>
</evidence>
<dbReference type="Proteomes" id="UP000241848">
    <property type="component" value="Unassembled WGS sequence"/>
</dbReference>
<comment type="caution">
    <text evidence="1">The sequence shown here is derived from an EMBL/GenBank/DDBJ whole genome shotgun (WGS) entry which is preliminary data.</text>
</comment>
<organism evidence="1 2">
    <name type="scientific">Sulfobacillus acidophilus</name>
    <dbReference type="NCBI Taxonomy" id="53633"/>
    <lineage>
        <taxon>Bacteria</taxon>
        <taxon>Bacillati</taxon>
        <taxon>Bacillota</taxon>
        <taxon>Clostridia</taxon>
        <taxon>Eubacteriales</taxon>
        <taxon>Clostridiales Family XVII. Incertae Sedis</taxon>
        <taxon>Sulfobacillus</taxon>
    </lineage>
</organism>
<proteinExistence type="predicted"/>
<evidence type="ECO:0000313" key="2">
    <source>
        <dbReference type="Proteomes" id="UP000241848"/>
    </source>
</evidence>
<sequence length="501" mass="56674">MSRTVQWTRENALVALQAAAQDHGGAWTKIAWSMAHKQPSTATLEKLFGSWSSAWDVAGYPVNYGWTPMACLQVLHKVGVERGQWITMAEWTQSGYSPSVQVILHHFGHWRTAWQAAGFDAPLDRREFLGYKTWSKAEIVNALKRQARVDGTIMGMVEWRRRRCQPSITTIRKYWGSYARAIQAAGLTVQTDRYREMQRRQGLWKTAWEQLSHELGHPPSRQEWDAWPGRPASAQKVWPVIGGEYKKTPLKREIAQVNLDLVANPQLNWALAYRGGASIKELAQAQGLTRDCIREGLIRAIQQARVVGAAFDVARTLDPDHLTDDATKKLITAARANLPLAQIMEETGLSARQIVARIHEAKDPTVVSAAAVRRLAKELAQEPVLWTEDDYRWVHHVLDAGSIEVYARLYHESVQSIIARISSLHAVARRKPVWVQWARDVLEQSGTLLPVNLRAILEGLAAGESLRHVTARLGQDYTRTCRHLYRLRQSEQRFAFSVAQG</sequence>
<name>A0A2T2WJF8_9FIRM</name>
<accession>A0A2T2WJF8</accession>
<protein>
    <submittedName>
        <fullName evidence="1">Uncharacterized protein</fullName>
    </submittedName>
</protein>
<reference evidence="1 2" key="1">
    <citation type="journal article" date="2014" name="BMC Genomics">
        <title>Comparison of environmental and isolate Sulfobacillus genomes reveals diverse carbon, sulfur, nitrogen, and hydrogen metabolisms.</title>
        <authorList>
            <person name="Justice N.B."/>
            <person name="Norman A."/>
            <person name="Brown C.T."/>
            <person name="Singh A."/>
            <person name="Thomas B.C."/>
            <person name="Banfield J.F."/>
        </authorList>
    </citation>
    <scope>NUCLEOTIDE SEQUENCE [LARGE SCALE GENOMIC DNA]</scope>
    <source>
        <strain evidence="1">AMDSBA3</strain>
    </source>
</reference>
<dbReference type="AlphaFoldDB" id="A0A2T2WJF8"/>
<dbReference type="EMBL" id="PXYV01000018">
    <property type="protein sequence ID" value="PSR22363.1"/>
    <property type="molecule type" value="Genomic_DNA"/>
</dbReference>
<gene>
    <name evidence="1" type="ORF">C7B45_07040</name>
</gene>